<feature type="transmembrane region" description="Helical" evidence="1">
    <location>
        <begin position="335"/>
        <end position="355"/>
    </location>
</feature>
<name>A0AAV2DI84_9ROSI</name>
<dbReference type="Proteomes" id="UP001497516">
    <property type="component" value="Chromosome 2"/>
</dbReference>
<sequence length="372" mass="41537">MFRESRRRPWADLCPELLNLIYEKLPPVAAFRISGFGSVCKPWRQLHRSIPLPPPPPDHHPYRPGPGHLLVCPTIDAATPDKIRDELQTASIAYSWPNSGWLLLRRSCNGQIFSCFNPLLPWPRNYIKLPSRPAAIPVLPPAPRINAAFSSDPTGPRDWTILVVEERFSTYRRGDSAWKNHHLCNYTRLGYRCVAIGFREGKFLCLFERGDVLILGLRGREWRMLAANHLAPVPAPPGQQYNELRIVERGRKEGGTCVVVNWELAAEGHGGGGGGGGRWRLAGVERRRKEEGDGGMDLPEESMEEGRRLNSRVVLVTQSANCTSTTGAWDKLMNVVLISLFFAGMFITIGLPILFLGTEEETGSDTYGQGAY</sequence>
<gene>
    <name evidence="3" type="ORF">LTRI10_LOCUS14876</name>
</gene>
<evidence type="ECO:0000256" key="1">
    <source>
        <dbReference type="SAM" id="Phobius"/>
    </source>
</evidence>
<feature type="domain" description="KIB1-4 beta-propeller" evidence="2">
    <location>
        <begin position="99"/>
        <end position="259"/>
    </location>
</feature>
<dbReference type="AlphaFoldDB" id="A0AAV2DI84"/>
<evidence type="ECO:0000259" key="2">
    <source>
        <dbReference type="Pfam" id="PF03478"/>
    </source>
</evidence>
<keyword evidence="1" id="KW-1133">Transmembrane helix</keyword>
<accession>A0AAV2DI84</accession>
<evidence type="ECO:0000313" key="3">
    <source>
        <dbReference type="EMBL" id="CAL1372913.1"/>
    </source>
</evidence>
<organism evidence="3 4">
    <name type="scientific">Linum trigynum</name>
    <dbReference type="NCBI Taxonomy" id="586398"/>
    <lineage>
        <taxon>Eukaryota</taxon>
        <taxon>Viridiplantae</taxon>
        <taxon>Streptophyta</taxon>
        <taxon>Embryophyta</taxon>
        <taxon>Tracheophyta</taxon>
        <taxon>Spermatophyta</taxon>
        <taxon>Magnoliopsida</taxon>
        <taxon>eudicotyledons</taxon>
        <taxon>Gunneridae</taxon>
        <taxon>Pentapetalae</taxon>
        <taxon>rosids</taxon>
        <taxon>fabids</taxon>
        <taxon>Malpighiales</taxon>
        <taxon>Linaceae</taxon>
        <taxon>Linum</taxon>
    </lineage>
</organism>
<keyword evidence="1" id="KW-0812">Transmembrane</keyword>
<dbReference type="InterPro" id="IPR005174">
    <property type="entry name" value="KIB1-4_b-propeller"/>
</dbReference>
<keyword evidence="4" id="KW-1185">Reference proteome</keyword>
<protein>
    <recommendedName>
        <fullName evidence="2">KIB1-4 beta-propeller domain-containing protein</fullName>
    </recommendedName>
</protein>
<keyword evidence="1" id="KW-0472">Membrane</keyword>
<evidence type="ECO:0000313" key="4">
    <source>
        <dbReference type="Proteomes" id="UP001497516"/>
    </source>
</evidence>
<proteinExistence type="predicted"/>
<dbReference type="EMBL" id="OZ034815">
    <property type="protein sequence ID" value="CAL1372913.1"/>
    <property type="molecule type" value="Genomic_DNA"/>
</dbReference>
<reference evidence="3 4" key="1">
    <citation type="submission" date="2024-04" db="EMBL/GenBank/DDBJ databases">
        <authorList>
            <person name="Fracassetti M."/>
        </authorList>
    </citation>
    <scope>NUCLEOTIDE SEQUENCE [LARGE SCALE GENOMIC DNA]</scope>
</reference>
<dbReference type="Pfam" id="PF03478">
    <property type="entry name" value="Beta-prop_KIB1-4"/>
    <property type="match status" value="1"/>
</dbReference>